<sequence>MIFIRFLKDGITVPTEEQVQHFTDKVCFCYHRSSLGCNNLNVLVNKYKDKLTLGISIINLFPTHFQLYRPFVQQLMSNIEERFPDLPLLQLFEAFNTTKFPTGDMGNHGEQDIKVMH</sequence>
<dbReference type="Proteomes" id="UP000828390">
    <property type="component" value="Unassembled WGS sequence"/>
</dbReference>
<organism evidence="1 2">
    <name type="scientific">Dreissena polymorpha</name>
    <name type="common">Zebra mussel</name>
    <name type="synonym">Mytilus polymorpha</name>
    <dbReference type="NCBI Taxonomy" id="45954"/>
    <lineage>
        <taxon>Eukaryota</taxon>
        <taxon>Metazoa</taxon>
        <taxon>Spiralia</taxon>
        <taxon>Lophotrochozoa</taxon>
        <taxon>Mollusca</taxon>
        <taxon>Bivalvia</taxon>
        <taxon>Autobranchia</taxon>
        <taxon>Heteroconchia</taxon>
        <taxon>Euheterodonta</taxon>
        <taxon>Imparidentia</taxon>
        <taxon>Neoheterodontei</taxon>
        <taxon>Myida</taxon>
        <taxon>Dreissenoidea</taxon>
        <taxon>Dreissenidae</taxon>
        <taxon>Dreissena</taxon>
    </lineage>
</organism>
<gene>
    <name evidence="1" type="ORF">DPMN_041414</name>
</gene>
<name>A0A9D4CYL4_DREPO</name>
<evidence type="ECO:0000313" key="2">
    <source>
        <dbReference type="Proteomes" id="UP000828390"/>
    </source>
</evidence>
<keyword evidence="2" id="KW-1185">Reference proteome</keyword>
<accession>A0A9D4CYL4</accession>
<reference evidence="1" key="1">
    <citation type="journal article" date="2019" name="bioRxiv">
        <title>The Genome of the Zebra Mussel, Dreissena polymorpha: A Resource for Invasive Species Research.</title>
        <authorList>
            <person name="McCartney M.A."/>
            <person name="Auch B."/>
            <person name="Kono T."/>
            <person name="Mallez S."/>
            <person name="Zhang Y."/>
            <person name="Obille A."/>
            <person name="Becker A."/>
            <person name="Abrahante J.E."/>
            <person name="Garbe J."/>
            <person name="Badalamenti J.P."/>
            <person name="Herman A."/>
            <person name="Mangelson H."/>
            <person name="Liachko I."/>
            <person name="Sullivan S."/>
            <person name="Sone E.D."/>
            <person name="Koren S."/>
            <person name="Silverstein K.A.T."/>
            <person name="Beckman K.B."/>
            <person name="Gohl D.M."/>
        </authorList>
    </citation>
    <scope>NUCLEOTIDE SEQUENCE</scope>
    <source>
        <strain evidence="1">Duluth1</strain>
        <tissue evidence="1">Whole animal</tissue>
    </source>
</reference>
<dbReference type="EMBL" id="JAIWYP010000011">
    <property type="protein sequence ID" value="KAH3734954.1"/>
    <property type="molecule type" value="Genomic_DNA"/>
</dbReference>
<proteinExistence type="predicted"/>
<dbReference type="AlphaFoldDB" id="A0A9D4CYL4"/>
<protein>
    <submittedName>
        <fullName evidence="1">Uncharacterized protein</fullName>
    </submittedName>
</protein>
<evidence type="ECO:0000313" key="1">
    <source>
        <dbReference type="EMBL" id="KAH3734954.1"/>
    </source>
</evidence>
<comment type="caution">
    <text evidence="1">The sequence shown here is derived from an EMBL/GenBank/DDBJ whole genome shotgun (WGS) entry which is preliminary data.</text>
</comment>
<reference evidence="1" key="2">
    <citation type="submission" date="2020-11" db="EMBL/GenBank/DDBJ databases">
        <authorList>
            <person name="McCartney M.A."/>
            <person name="Auch B."/>
            <person name="Kono T."/>
            <person name="Mallez S."/>
            <person name="Becker A."/>
            <person name="Gohl D.M."/>
            <person name="Silverstein K.A.T."/>
            <person name="Koren S."/>
            <person name="Bechman K.B."/>
            <person name="Herman A."/>
            <person name="Abrahante J.E."/>
            <person name="Garbe J."/>
        </authorList>
    </citation>
    <scope>NUCLEOTIDE SEQUENCE</scope>
    <source>
        <strain evidence="1">Duluth1</strain>
        <tissue evidence="1">Whole animal</tissue>
    </source>
</reference>